<name>A0ABS3V2Q5_9ACTN</name>
<reference evidence="2 3" key="1">
    <citation type="submission" date="2021-03" db="EMBL/GenBank/DDBJ databases">
        <authorList>
            <person name="Lee D.-H."/>
        </authorList>
    </citation>
    <scope>NUCLEOTIDE SEQUENCE [LARGE SCALE GENOMIC DNA]</scope>
    <source>
        <strain evidence="2 3">MMS20-R2-23</strain>
    </source>
</reference>
<dbReference type="EMBL" id="JAGFWR010000001">
    <property type="protein sequence ID" value="MBO4159889.1"/>
    <property type="molecule type" value="Genomic_DNA"/>
</dbReference>
<evidence type="ECO:0000313" key="2">
    <source>
        <dbReference type="EMBL" id="MBO4159889.1"/>
    </source>
</evidence>
<sequence length="411" mass="42611">MLLAVGGCDDEQGVGSPGHRDAPTPGISASGSASSPGASFRVRSRYATTDAVDAVPGREFRVSFSLSGTTAPGRTLNHLGLTPDGQMITAANPAATTRSGEVVIGQSQVGLYAGSRVRGMSPAPHGAAHQAIYGDADERTVAWLETTSTDMYQMDWRVYGFDRAAGRTVLLGDSAAVSKGRKMPIPPGSSMLSVGTDRVYWTTAVPTTGQPEFGAQVLGRSVTGSRAAEVVAERAKLPAAAGSDLYYVRSADVSPGFPADRYEIRKVTGGRDDLLTTGPLAKEQQVTALTAEPGRVAWIVSAPAPEPNASLFVLDTATGDATEVTLGDDGTSMTLSSSPRYVCWSNGSGGGDAGQYALDVRTQRLWRLGEAPGLSLVFAAGNYVAWSKLGAEPQKPDQNSLTVARLAATGG</sequence>
<feature type="compositionally biased region" description="Low complexity" evidence="1">
    <location>
        <begin position="23"/>
        <end position="39"/>
    </location>
</feature>
<protein>
    <recommendedName>
        <fullName evidence="4">Lipoprotein LpqB beta-propeller domain-containing protein</fullName>
    </recommendedName>
</protein>
<evidence type="ECO:0000313" key="3">
    <source>
        <dbReference type="Proteomes" id="UP000671399"/>
    </source>
</evidence>
<comment type="caution">
    <text evidence="2">The sequence shown here is derived from an EMBL/GenBank/DDBJ whole genome shotgun (WGS) entry which is preliminary data.</text>
</comment>
<dbReference type="RefSeq" id="WP_208565539.1">
    <property type="nucleotide sequence ID" value="NZ_JAGFWR010000001.1"/>
</dbReference>
<evidence type="ECO:0000256" key="1">
    <source>
        <dbReference type="SAM" id="MobiDB-lite"/>
    </source>
</evidence>
<evidence type="ECO:0008006" key="4">
    <source>
        <dbReference type="Google" id="ProtNLM"/>
    </source>
</evidence>
<dbReference type="SUPFAM" id="SSF69304">
    <property type="entry name" value="Tricorn protease N-terminal domain"/>
    <property type="match status" value="1"/>
</dbReference>
<feature type="region of interest" description="Disordered" evidence="1">
    <location>
        <begin position="1"/>
        <end position="39"/>
    </location>
</feature>
<organism evidence="2 3">
    <name type="scientific">Micromonospora antibiotica</name>
    <dbReference type="NCBI Taxonomy" id="2807623"/>
    <lineage>
        <taxon>Bacteria</taxon>
        <taxon>Bacillati</taxon>
        <taxon>Actinomycetota</taxon>
        <taxon>Actinomycetes</taxon>
        <taxon>Micromonosporales</taxon>
        <taxon>Micromonosporaceae</taxon>
        <taxon>Micromonospora</taxon>
    </lineage>
</organism>
<proteinExistence type="predicted"/>
<keyword evidence="3" id="KW-1185">Reference proteome</keyword>
<gene>
    <name evidence="2" type="ORF">JQN83_03560</name>
</gene>
<dbReference type="Proteomes" id="UP000671399">
    <property type="component" value="Unassembled WGS sequence"/>
</dbReference>
<accession>A0ABS3V2Q5</accession>